<feature type="non-terminal residue" evidence="2">
    <location>
        <position position="1"/>
    </location>
</feature>
<accession>A0A699XLM2</accession>
<evidence type="ECO:0000256" key="1">
    <source>
        <dbReference type="SAM" id="MobiDB-lite"/>
    </source>
</evidence>
<name>A0A699XLM2_TANCI</name>
<sequence length="77" mass="8257">RLPEGPGRVADLRRTDPCVAVCGGDRVLLLLLYGAGIQQQGNGGQLEEERRIRSGHSSGRADCALHRQDPDAPDPGR</sequence>
<gene>
    <name evidence="2" type="ORF">Tci_932881</name>
</gene>
<dbReference type="AlphaFoldDB" id="A0A699XLM2"/>
<proteinExistence type="predicted"/>
<reference evidence="2" key="1">
    <citation type="journal article" date="2019" name="Sci. Rep.">
        <title>Draft genome of Tanacetum cinerariifolium, the natural source of mosquito coil.</title>
        <authorList>
            <person name="Yamashiro T."/>
            <person name="Shiraishi A."/>
            <person name="Satake H."/>
            <person name="Nakayama K."/>
        </authorList>
    </citation>
    <scope>NUCLEOTIDE SEQUENCE</scope>
</reference>
<protein>
    <submittedName>
        <fullName evidence="2">Uncharacterized protein</fullName>
    </submittedName>
</protein>
<organism evidence="2">
    <name type="scientific">Tanacetum cinerariifolium</name>
    <name type="common">Dalmatian daisy</name>
    <name type="synonym">Chrysanthemum cinerariifolium</name>
    <dbReference type="NCBI Taxonomy" id="118510"/>
    <lineage>
        <taxon>Eukaryota</taxon>
        <taxon>Viridiplantae</taxon>
        <taxon>Streptophyta</taxon>
        <taxon>Embryophyta</taxon>
        <taxon>Tracheophyta</taxon>
        <taxon>Spermatophyta</taxon>
        <taxon>Magnoliopsida</taxon>
        <taxon>eudicotyledons</taxon>
        <taxon>Gunneridae</taxon>
        <taxon>Pentapetalae</taxon>
        <taxon>asterids</taxon>
        <taxon>campanulids</taxon>
        <taxon>Asterales</taxon>
        <taxon>Asteraceae</taxon>
        <taxon>Asteroideae</taxon>
        <taxon>Anthemideae</taxon>
        <taxon>Anthemidinae</taxon>
        <taxon>Tanacetum</taxon>
    </lineage>
</organism>
<comment type="caution">
    <text evidence="2">The sequence shown here is derived from an EMBL/GenBank/DDBJ whole genome shotgun (WGS) entry which is preliminary data.</text>
</comment>
<dbReference type="EMBL" id="BKCJ011884395">
    <property type="protein sequence ID" value="GFD60912.1"/>
    <property type="molecule type" value="Genomic_DNA"/>
</dbReference>
<feature type="region of interest" description="Disordered" evidence="1">
    <location>
        <begin position="39"/>
        <end position="77"/>
    </location>
</feature>
<evidence type="ECO:0000313" key="2">
    <source>
        <dbReference type="EMBL" id="GFD60912.1"/>
    </source>
</evidence>
<feature type="non-terminal residue" evidence="2">
    <location>
        <position position="77"/>
    </location>
</feature>
<feature type="compositionally biased region" description="Basic and acidic residues" evidence="1">
    <location>
        <begin position="63"/>
        <end position="77"/>
    </location>
</feature>